<dbReference type="AlphaFoldDB" id="A0A423W407"/>
<dbReference type="InterPro" id="IPR010730">
    <property type="entry name" value="HET"/>
</dbReference>
<proteinExistence type="predicted"/>
<reference evidence="2 3" key="1">
    <citation type="submission" date="2015-09" db="EMBL/GenBank/DDBJ databases">
        <title>Host preference determinants of Valsa canker pathogens revealed by comparative genomics.</title>
        <authorList>
            <person name="Yin Z."/>
            <person name="Huang L."/>
        </authorList>
    </citation>
    <scope>NUCLEOTIDE SEQUENCE [LARGE SCALE GENOMIC DNA]</scope>
    <source>
        <strain evidence="2 3">03-1</strain>
    </source>
</reference>
<dbReference type="PANTHER" id="PTHR24148">
    <property type="entry name" value="ANKYRIN REPEAT DOMAIN-CONTAINING PROTEIN 39 HOMOLOG-RELATED"/>
    <property type="match status" value="1"/>
</dbReference>
<comment type="caution">
    <text evidence="2">The sequence shown here is derived from an EMBL/GenBank/DDBJ whole genome shotgun (WGS) entry which is preliminary data.</text>
</comment>
<dbReference type="EMBL" id="LKEA01000027">
    <property type="protein sequence ID" value="ROV98077.1"/>
    <property type="molecule type" value="Genomic_DNA"/>
</dbReference>
<sequence>MRPISSSFYADLPLSAGVRDIRVLVIEPGHIQTPLNVSIKIIDLDDPKRATYTALSYTWGNQNRTKAIFRREEEVPVTPNLFNALQHLRSPSHPLTIWADAVCINQEDDAERSSQVAMMDDIYRKCEIVHIWLGCPERPLAAHHSPFALVEHFLDNKHFFELPGYWWDGNTASWKCDTQDPDFRSMMDAFMLIHNSAWWNRSWTAQEAILPKVALFRYGDWTMPLEDFWTCQLNRMRHLGNPCCIVAYQAVGNTPPRVSMDHVMGGVDCVKLVQDANSPYKTLLDVYRKFANRKCFDPHDKIYSLLGFLRPEMPKIQPDYTRPVGEIYLETFCMMIRERKGNLSTLLGEGFNSGKLGLPSWVPDFSGTYGAPQYILTRSLDAYPLFSASGDRSGKLEIVDKKSLQVAGICIDKIEARSKLIHSAWAPNPGEILEDWRRTCRRQGINISTTSRDKAFSLLLTGEMVEDLLTTKYHRLLEDDPDLLTDSQWQRYMALESDGSSLSRAYRITVGCMVDRKTLVVTSRGFIGLSLSNVVI</sequence>
<evidence type="ECO:0000313" key="3">
    <source>
        <dbReference type="Proteomes" id="UP000283895"/>
    </source>
</evidence>
<dbReference type="PANTHER" id="PTHR24148:SF64">
    <property type="entry name" value="HETEROKARYON INCOMPATIBILITY DOMAIN-CONTAINING PROTEIN"/>
    <property type="match status" value="1"/>
</dbReference>
<keyword evidence="3" id="KW-1185">Reference proteome</keyword>
<organism evidence="2 3">
    <name type="scientific">Cytospora schulzeri</name>
    <dbReference type="NCBI Taxonomy" id="448051"/>
    <lineage>
        <taxon>Eukaryota</taxon>
        <taxon>Fungi</taxon>
        <taxon>Dikarya</taxon>
        <taxon>Ascomycota</taxon>
        <taxon>Pezizomycotina</taxon>
        <taxon>Sordariomycetes</taxon>
        <taxon>Sordariomycetidae</taxon>
        <taxon>Diaporthales</taxon>
        <taxon>Cytosporaceae</taxon>
        <taxon>Cytospora</taxon>
    </lineage>
</organism>
<gene>
    <name evidence="2" type="ORF">VMCG_07014</name>
</gene>
<dbReference type="InterPro" id="IPR052895">
    <property type="entry name" value="HetReg/Transcr_Mod"/>
</dbReference>
<dbReference type="Pfam" id="PF06985">
    <property type="entry name" value="HET"/>
    <property type="match status" value="1"/>
</dbReference>
<name>A0A423W407_9PEZI</name>
<dbReference type="Proteomes" id="UP000283895">
    <property type="component" value="Unassembled WGS sequence"/>
</dbReference>
<accession>A0A423W407</accession>
<evidence type="ECO:0000313" key="2">
    <source>
        <dbReference type="EMBL" id="ROV98077.1"/>
    </source>
</evidence>
<dbReference type="STRING" id="356882.A0A423W407"/>
<feature type="domain" description="Heterokaryon incompatibility" evidence="1">
    <location>
        <begin position="52"/>
        <end position="207"/>
    </location>
</feature>
<evidence type="ECO:0000259" key="1">
    <source>
        <dbReference type="Pfam" id="PF06985"/>
    </source>
</evidence>
<protein>
    <recommendedName>
        <fullName evidence="1">Heterokaryon incompatibility domain-containing protein</fullName>
    </recommendedName>
</protein>
<dbReference type="OrthoDB" id="3557394at2759"/>